<dbReference type="Pfam" id="PF03091">
    <property type="entry name" value="CutA1"/>
    <property type="match status" value="1"/>
</dbReference>
<dbReference type="EMBL" id="UINC01056152">
    <property type="protein sequence ID" value="SVB75836.1"/>
    <property type="molecule type" value="Genomic_DNA"/>
</dbReference>
<evidence type="ECO:0000313" key="2">
    <source>
        <dbReference type="EMBL" id="SVB75836.1"/>
    </source>
</evidence>
<proteinExistence type="inferred from homology"/>
<dbReference type="Gene3D" id="3.30.70.120">
    <property type="match status" value="1"/>
</dbReference>
<dbReference type="InterPro" id="IPR011322">
    <property type="entry name" value="N-reg_PII-like_a/b"/>
</dbReference>
<sequence length="34" mass="3510">VVAVITTVTDPEVAENIARTVVEEKLAACANLLG</sequence>
<dbReference type="SUPFAM" id="SSF54913">
    <property type="entry name" value="GlnB-like"/>
    <property type="match status" value="1"/>
</dbReference>
<accession>A0A382GKZ1</accession>
<reference evidence="2" key="1">
    <citation type="submission" date="2018-05" db="EMBL/GenBank/DDBJ databases">
        <authorList>
            <person name="Lanie J.A."/>
            <person name="Ng W.-L."/>
            <person name="Kazmierczak K.M."/>
            <person name="Andrzejewski T.M."/>
            <person name="Davidsen T.M."/>
            <person name="Wayne K.J."/>
            <person name="Tettelin H."/>
            <person name="Glass J.I."/>
            <person name="Rusch D."/>
            <person name="Podicherti R."/>
            <person name="Tsui H.-C.T."/>
            <person name="Winkler M.E."/>
        </authorList>
    </citation>
    <scope>NUCLEOTIDE SEQUENCE</scope>
</reference>
<organism evidence="2">
    <name type="scientific">marine metagenome</name>
    <dbReference type="NCBI Taxonomy" id="408172"/>
    <lineage>
        <taxon>unclassified sequences</taxon>
        <taxon>metagenomes</taxon>
        <taxon>ecological metagenomes</taxon>
    </lineage>
</organism>
<feature type="non-terminal residue" evidence="2">
    <location>
        <position position="34"/>
    </location>
</feature>
<feature type="non-terminal residue" evidence="2">
    <location>
        <position position="1"/>
    </location>
</feature>
<dbReference type="AlphaFoldDB" id="A0A382GKZ1"/>
<dbReference type="InterPro" id="IPR015867">
    <property type="entry name" value="N-reg_PII/ATP_PRibTrfase_C"/>
</dbReference>
<comment type="similarity">
    <text evidence="1">Belongs to the CutA family.</text>
</comment>
<name>A0A382GKZ1_9ZZZZ</name>
<protein>
    <submittedName>
        <fullName evidence="2">Uncharacterized protein</fullName>
    </submittedName>
</protein>
<dbReference type="GO" id="GO:0010038">
    <property type="term" value="P:response to metal ion"/>
    <property type="evidence" value="ECO:0007669"/>
    <property type="project" value="InterPro"/>
</dbReference>
<evidence type="ECO:0000256" key="1">
    <source>
        <dbReference type="ARBA" id="ARBA00010169"/>
    </source>
</evidence>
<dbReference type="InterPro" id="IPR004323">
    <property type="entry name" value="Ion_tolerance_CutA"/>
</dbReference>
<gene>
    <name evidence="2" type="ORF">METZ01_LOCUS228690</name>
</gene>